<dbReference type="EMBL" id="PJCH01000015">
    <property type="protein sequence ID" value="PQA86092.1"/>
    <property type="molecule type" value="Genomic_DNA"/>
</dbReference>
<dbReference type="CDD" id="cd02603">
    <property type="entry name" value="HAD_sEH-N_like"/>
    <property type="match status" value="1"/>
</dbReference>
<dbReference type="InterPro" id="IPR023214">
    <property type="entry name" value="HAD_sf"/>
</dbReference>
<proteinExistence type="predicted"/>
<dbReference type="NCBIfam" id="TIGR01509">
    <property type="entry name" value="HAD-SF-IA-v3"/>
    <property type="match status" value="1"/>
</dbReference>
<dbReference type="Proteomes" id="UP000239504">
    <property type="component" value="Unassembled WGS sequence"/>
</dbReference>
<dbReference type="AlphaFoldDB" id="A0A2S7K0R2"/>
<evidence type="ECO:0000313" key="3">
    <source>
        <dbReference type="Proteomes" id="UP000239504"/>
    </source>
</evidence>
<dbReference type="Gene3D" id="1.10.150.240">
    <property type="entry name" value="Putative phosphatase, domain 2"/>
    <property type="match status" value="1"/>
</dbReference>
<dbReference type="Pfam" id="PF00702">
    <property type="entry name" value="Hydrolase"/>
    <property type="match status" value="1"/>
</dbReference>
<evidence type="ECO:0000256" key="1">
    <source>
        <dbReference type="ARBA" id="ARBA00022990"/>
    </source>
</evidence>
<dbReference type="NCBIfam" id="TIGR02247">
    <property type="entry name" value="HAD-1A3-hyp"/>
    <property type="match status" value="1"/>
</dbReference>
<keyword evidence="1" id="KW-0007">Acetylation</keyword>
<organism evidence="2 3">
    <name type="scientific">Hyphococcus luteus</name>
    <dbReference type="NCBI Taxonomy" id="2058213"/>
    <lineage>
        <taxon>Bacteria</taxon>
        <taxon>Pseudomonadati</taxon>
        <taxon>Pseudomonadota</taxon>
        <taxon>Alphaproteobacteria</taxon>
        <taxon>Parvularculales</taxon>
        <taxon>Parvularculaceae</taxon>
        <taxon>Hyphococcus</taxon>
    </lineage>
</organism>
<dbReference type="InterPro" id="IPR052898">
    <property type="entry name" value="ACAD10-like"/>
</dbReference>
<comment type="caution">
    <text evidence="2">The sequence shown here is derived from an EMBL/GenBank/DDBJ whole genome shotgun (WGS) entry which is preliminary data.</text>
</comment>
<dbReference type="SFLD" id="SFLDS00003">
    <property type="entry name" value="Haloacid_Dehalogenase"/>
    <property type="match status" value="1"/>
</dbReference>
<keyword evidence="2" id="KW-0378">Hydrolase</keyword>
<dbReference type="PANTHER" id="PTHR47829:SF1">
    <property type="entry name" value="HAD FAMILY PHOSPHATASE"/>
    <property type="match status" value="1"/>
</dbReference>
<gene>
    <name evidence="2" type="ORF">CW354_17140</name>
</gene>
<dbReference type="PANTHER" id="PTHR47829">
    <property type="entry name" value="HYDROLASE, PUTATIVE (AFU_ORTHOLOGUE AFUA_1G12880)-RELATED"/>
    <property type="match status" value="1"/>
</dbReference>
<dbReference type="InterPro" id="IPR006439">
    <property type="entry name" value="HAD-SF_hydro_IA"/>
</dbReference>
<dbReference type="GO" id="GO:0016787">
    <property type="term" value="F:hydrolase activity"/>
    <property type="evidence" value="ECO:0007669"/>
    <property type="project" value="UniProtKB-KW"/>
</dbReference>
<dbReference type="OrthoDB" id="9807742at2"/>
<dbReference type="SUPFAM" id="SSF56784">
    <property type="entry name" value="HAD-like"/>
    <property type="match status" value="1"/>
</dbReference>
<dbReference type="InterPro" id="IPR023198">
    <property type="entry name" value="PGP-like_dom2"/>
</dbReference>
<dbReference type="SFLD" id="SFLDG01129">
    <property type="entry name" value="C1.5:_HAD__Beta-PGM__Phosphata"/>
    <property type="match status" value="1"/>
</dbReference>
<reference evidence="2 3" key="1">
    <citation type="submission" date="2017-12" db="EMBL/GenBank/DDBJ databases">
        <authorList>
            <person name="Hurst M.R.H."/>
        </authorList>
    </citation>
    <scope>NUCLEOTIDE SEQUENCE [LARGE SCALE GENOMIC DNA]</scope>
    <source>
        <strain evidence="2 3">SY-3-19</strain>
    </source>
</reference>
<keyword evidence="3" id="KW-1185">Reference proteome</keyword>
<dbReference type="InterPro" id="IPR011945">
    <property type="entry name" value="HAD-SF_ppase_IA/epoxid_hydro_N"/>
</dbReference>
<name>A0A2S7K0R2_9PROT</name>
<accession>A0A2S7K0R2</accession>
<dbReference type="Gene3D" id="3.40.50.1000">
    <property type="entry name" value="HAD superfamily/HAD-like"/>
    <property type="match status" value="1"/>
</dbReference>
<evidence type="ECO:0000313" key="2">
    <source>
        <dbReference type="EMBL" id="PQA86092.1"/>
    </source>
</evidence>
<dbReference type="InterPro" id="IPR036412">
    <property type="entry name" value="HAD-like_sf"/>
</dbReference>
<protein>
    <submittedName>
        <fullName evidence="2">HAD family hydrolase</fullName>
    </submittedName>
</protein>
<sequence length="255" mass="28820">MGGRNPFPYRRHGQAGRVCAGRRRLSRRSAVLDATDQERDIVTFEAVIFDFGGVFTTSPVQNFAVFEREHGLPERFIGSVIKTNMHDNAWARFERSEITHEDFDAAFAEESKAAGFEIRGKTLVHLLRLHFNHEMIDALERIKSAGYKTGCITNNLPKIDSKGMLAPEESRETVERIHAHFDHIIESSKAGVRKPEPRIYEMMCEALCVAPETCIFLDDLGVNLKPARAMGMITIKVPFDDVTPSIDELFDRLAL</sequence>